<comment type="similarity">
    <text evidence="1">Belongs to the peptidase C59 family.</text>
</comment>
<evidence type="ECO:0000313" key="4">
    <source>
        <dbReference type="EMBL" id="GET34356.1"/>
    </source>
</evidence>
<dbReference type="Proteomes" id="UP000391834">
    <property type="component" value="Unassembled WGS sequence"/>
</dbReference>
<feature type="domain" description="Choloylglycine hydrolase/NAAA C-terminal" evidence="3">
    <location>
        <begin position="1"/>
        <end position="87"/>
    </location>
</feature>
<dbReference type="Pfam" id="PF02275">
    <property type="entry name" value="CBAH"/>
    <property type="match status" value="1"/>
</dbReference>
<organism evidence="4 5">
    <name type="scientific">Prolixibacter bellariivorans</name>
    <dbReference type="NCBI Taxonomy" id="314319"/>
    <lineage>
        <taxon>Bacteria</taxon>
        <taxon>Pseudomonadati</taxon>
        <taxon>Bacteroidota</taxon>
        <taxon>Bacteroidia</taxon>
        <taxon>Marinilabiliales</taxon>
        <taxon>Prolixibacteraceae</taxon>
        <taxon>Prolixibacter</taxon>
    </lineage>
</organism>
<accession>A0A5M4B3C0</accession>
<sequence length="368" mass="42114">MNEEGLFIWEMNDDTQYPKNKDLPKLNQMNWMQYILDNCRTTDEAIKTASEFEIDGWGWHYFVGDAQGNTAAIEFIKGKVVVHKGKDMPVPGLFNEPYAREMDILRYYKGFGGDYEPDLNDSKVPRFVKTAVMTRDYNPDENIVDYGLKMLDQLMVDDVPEWSVLFDVRSRTVYFKTRINPEIKKLSMDQVDFSNNSPTLIANIDMKEGGNMYAELQPFTNERMKNFTEKFIFSLIPELPAKFFTGGGLTLEEYAQRTSSHSDYAKTAEAQFFKGEWKNMPDKLKKEMDIILKFESNGEAITGSVSNGRDIYAMDNLSLAGNKVKFTFKTKGGTLIEIKSVFDGGQMKATMAGIENNYGTYVLNRILP</sequence>
<gene>
    <name evidence="4" type="ORF">PbJCM13498_32190</name>
</gene>
<evidence type="ECO:0000313" key="5">
    <source>
        <dbReference type="Proteomes" id="UP000391834"/>
    </source>
</evidence>
<proteinExistence type="inferred from homology"/>
<name>A0A5M4B3C0_9BACT</name>
<evidence type="ECO:0000256" key="2">
    <source>
        <dbReference type="ARBA" id="ARBA00022801"/>
    </source>
</evidence>
<dbReference type="SUPFAM" id="SSF56235">
    <property type="entry name" value="N-terminal nucleophile aminohydrolases (Ntn hydrolases)"/>
    <property type="match status" value="1"/>
</dbReference>
<evidence type="ECO:0000256" key="1">
    <source>
        <dbReference type="ARBA" id="ARBA00006625"/>
    </source>
</evidence>
<dbReference type="RefSeq" id="WP_169737681.1">
    <property type="nucleotide sequence ID" value="NZ_BLAX01000001.1"/>
</dbReference>
<dbReference type="PANTHER" id="PTHR35527:SF2">
    <property type="entry name" value="HYDROLASE"/>
    <property type="match status" value="1"/>
</dbReference>
<keyword evidence="2" id="KW-0378">Hydrolase</keyword>
<dbReference type="Gene3D" id="3.60.60.10">
    <property type="entry name" value="Penicillin V Acylase, Chain A"/>
    <property type="match status" value="1"/>
</dbReference>
<comment type="caution">
    <text evidence="4">The sequence shown here is derived from an EMBL/GenBank/DDBJ whole genome shotgun (WGS) entry which is preliminary data.</text>
</comment>
<protein>
    <recommendedName>
        <fullName evidence="3">Choloylglycine hydrolase/NAAA C-terminal domain-containing protein</fullName>
    </recommendedName>
</protein>
<dbReference type="InterPro" id="IPR029132">
    <property type="entry name" value="CBAH/NAAA_C"/>
</dbReference>
<dbReference type="PANTHER" id="PTHR35527">
    <property type="entry name" value="CHOLOYLGLYCINE HYDROLASE"/>
    <property type="match status" value="1"/>
</dbReference>
<reference evidence="4 5" key="1">
    <citation type="submission" date="2019-10" db="EMBL/GenBank/DDBJ databases">
        <title>Prolixibacter strains distinguished by the presence of nitrate reductase genes were adept at nitrate-dependent anaerobic corrosion of metallic iron and carbon steel.</title>
        <authorList>
            <person name="Iino T."/>
            <person name="Shono N."/>
            <person name="Ito K."/>
            <person name="Nakamura R."/>
            <person name="Sueoka K."/>
            <person name="Harayama S."/>
            <person name="Ohkuma M."/>
        </authorList>
    </citation>
    <scope>NUCLEOTIDE SEQUENCE [LARGE SCALE GENOMIC DNA]</scope>
    <source>
        <strain evidence="4 5">JCM 13498</strain>
    </source>
</reference>
<dbReference type="AlphaFoldDB" id="A0A5M4B3C0"/>
<dbReference type="GO" id="GO:0016787">
    <property type="term" value="F:hydrolase activity"/>
    <property type="evidence" value="ECO:0007669"/>
    <property type="project" value="UniProtKB-KW"/>
</dbReference>
<dbReference type="InterPro" id="IPR029055">
    <property type="entry name" value="Ntn_hydrolases_N"/>
</dbReference>
<dbReference type="EMBL" id="BLAX01000001">
    <property type="protein sequence ID" value="GET34356.1"/>
    <property type="molecule type" value="Genomic_DNA"/>
</dbReference>
<dbReference type="InterPro" id="IPR052193">
    <property type="entry name" value="Peptidase_C59"/>
</dbReference>
<evidence type="ECO:0000259" key="3">
    <source>
        <dbReference type="Pfam" id="PF02275"/>
    </source>
</evidence>
<keyword evidence="5" id="KW-1185">Reference proteome</keyword>